<dbReference type="EMBL" id="AM114193">
    <property type="protein sequence ID" value="CAJ35512.1"/>
    <property type="molecule type" value="Genomic_DNA"/>
</dbReference>
<reference evidence="1 2" key="1">
    <citation type="journal article" date="2006" name="Science">
        <title>Genome of rice cluster I archaea -- the key methane producers in the rice rhizosphere.</title>
        <authorList>
            <person name="Erkel C."/>
            <person name="Kube M."/>
            <person name="Reinhardt R."/>
            <person name="Liesack W."/>
        </authorList>
    </citation>
    <scope>NUCLEOTIDE SEQUENCE [LARGE SCALE GENOMIC DNA]</scope>
    <source>
        <strain evidence="2">DSM 22066 / NBRC 105507 / MRE50</strain>
    </source>
</reference>
<dbReference type="AlphaFoldDB" id="Q0W7Y1"/>
<dbReference type="InterPro" id="IPR005358">
    <property type="entry name" value="Puta_zinc/iron-chelating_dom"/>
</dbReference>
<sequence>MPGCTQCGSCCLKYGMRLEATPLDLARWTLDGRQDILSRVGVDYDEKGEVTGGRLWINPDGSPAAECPFMYEKEGKYYCGIHEIKPEVCVAHICIKYYGNTN</sequence>
<organism evidence="1 2">
    <name type="scientific">Methanocella arvoryzae (strain DSM 22066 / NBRC 105507 / MRE50)</name>
    <dbReference type="NCBI Taxonomy" id="351160"/>
    <lineage>
        <taxon>Archaea</taxon>
        <taxon>Methanobacteriati</taxon>
        <taxon>Methanobacteriota</taxon>
        <taxon>Stenosarchaea group</taxon>
        <taxon>Methanomicrobia</taxon>
        <taxon>Methanocellales</taxon>
        <taxon>Methanocellaceae</taxon>
        <taxon>Methanocella</taxon>
    </lineage>
</organism>
<dbReference type="STRING" id="351160.LRC585"/>
<dbReference type="Proteomes" id="UP000000663">
    <property type="component" value="Chromosome"/>
</dbReference>
<name>Q0W7Y1_METAR</name>
<keyword evidence="2" id="KW-1185">Reference proteome</keyword>
<protein>
    <recommendedName>
        <fullName evidence="3">YkgJ family cysteine cluster protein</fullName>
    </recommendedName>
</protein>
<dbReference type="RefSeq" id="WP_012036982.1">
    <property type="nucleotide sequence ID" value="NC_009464.1"/>
</dbReference>
<gene>
    <name evidence="1" type="ORF">LRC585</name>
</gene>
<dbReference type="OrthoDB" id="36424at2157"/>
<proteinExistence type="predicted"/>
<dbReference type="KEGG" id="rci:LRC585"/>
<evidence type="ECO:0000313" key="2">
    <source>
        <dbReference type="Proteomes" id="UP000000663"/>
    </source>
</evidence>
<dbReference type="Pfam" id="PF03692">
    <property type="entry name" value="CxxCxxCC"/>
    <property type="match status" value="1"/>
</dbReference>
<dbReference type="GeneID" id="5145077"/>
<accession>Q0W7Y1</accession>
<dbReference type="eggNOG" id="arCOG05293">
    <property type="taxonomic scope" value="Archaea"/>
</dbReference>
<evidence type="ECO:0000313" key="1">
    <source>
        <dbReference type="EMBL" id="CAJ35512.1"/>
    </source>
</evidence>
<evidence type="ECO:0008006" key="3">
    <source>
        <dbReference type="Google" id="ProtNLM"/>
    </source>
</evidence>